<dbReference type="InterPro" id="IPR004045">
    <property type="entry name" value="Glutathione_S-Trfase_N"/>
</dbReference>
<evidence type="ECO:0000313" key="2">
    <source>
        <dbReference type="EMBL" id="GGD50699.1"/>
    </source>
</evidence>
<organism evidence="2 3">
    <name type="scientific">Lacimicrobium alkaliphilum</name>
    <dbReference type="NCBI Taxonomy" id="1526571"/>
    <lineage>
        <taxon>Bacteria</taxon>
        <taxon>Pseudomonadati</taxon>
        <taxon>Pseudomonadota</taxon>
        <taxon>Gammaproteobacteria</taxon>
        <taxon>Alteromonadales</taxon>
        <taxon>Alteromonadaceae</taxon>
        <taxon>Lacimicrobium</taxon>
    </lineage>
</organism>
<dbReference type="PANTHER" id="PTHR43968:SF6">
    <property type="entry name" value="GLUTATHIONE S-TRANSFERASE OMEGA"/>
    <property type="match status" value="1"/>
</dbReference>
<dbReference type="Gene3D" id="3.40.30.10">
    <property type="entry name" value="Glutaredoxin"/>
    <property type="match status" value="1"/>
</dbReference>
<evidence type="ECO:0000259" key="1">
    <source>
        <dbReference type="PROSITE" id="PS50404"/>
    </source>
</evidence>
<proteinExistence type="predicted"/>
<protein>
    <submittedName>
        <fullName evidence="2">Glutathione S-transferase</fullName>
    </submittedName>
</protein>
<name>A0ABQ1R080_9ALTE</name>
<dbReference type="InterPro" id="IPR050983">
    <property type="entry name" value="GST_Omega/HSP26"/>
</dbReference>
<feature type="domain" description="GST N-terminal" evidence="1">
    <location>
        <begin position="1"/>
        <end position="78"/>
    </location>
</feature>
<dbReference type="SUPFAM" id="SSF52833">
    <property type="entry name" value="Thioredoxin-like"/>
    <property type="match status" value="1"/>
</dbReference>
<dbReference type="InterPro" id="IPR036249">
    <property type="entry name" value="Thioredoxin-like_sf"/>
</dbReference>
<reference evidence="3" key="1">
    <citation type="journal article" date="2019" name="Int. J. Syst. Evol. Microbiol.">
        <title>The Global Catalogue of Microorganisms (GCM) 10K type strain sequencing project: providing services to taxonomists for standard genome sequencing and annotation.</title>
        <authorList>
            <consortium name="The Broad Institute Genomics Platform"/>
            <consortium name="The Broad Institute Genome Sequencing Center for Infectious Disease"/>
            <person name="Wu L."/>
            <person name="Ma J."/>
        </authorList>
    </citation>
    <scope>NUCLEOTIDE SEQUENCE [LARGE SCALE GENOMIC DNA]</scope>
    <source>
        <strain evidence="3">CGMCC 1.12923</strain>
    </source>
</reference>
<accession>A0ABQ1R080</accession>
<dbReference type="Proteomes" id="UP000614272">
    <property type="component" value="Unassembled WGS sequence"/>
</dbReference>
<dbReference type="PANTHER" id="PTHR43968">
    <property type="match status" value="1"/>
</dbReference>
<dbReference type="PROSITE" id="PS50404">
    <property type="entry name" value="GST_NTER"/>
    <property type="match status" value="1"/>
</dbReference>
<dbReference type="Gene3D" id="1.20.1050.10">
    <property type="match status" value="1"/>
</dbReference>
<dbReference type="RefSeq" id="WP_099034528.1">
    <property type="nucleotide sequence ID" value="NZ_BMGJ01000001.1"/>
</dbReference>
<dbReference type="EMBL" id="BMGJ01000001">
    <property type="protein sequence ID" value="GGD50699.1"/>
    <property type="molecule type" value="Genomic_DNA"/>
</dbReference>
<dbReference type="CDD" id="cd00570">
    <property type="entry name" value="GST_N_family"/>
    <property type="match status" value="1"/>
</dbReference>
<gene>
    <name evidence="2" type="ORF">GCM10011357_03260</name>
</gene>
<evidence type="ECO:0000313" key="3">
    <source>
        <dbReference type="Proteomes" id="UP000614272"/>
    </source>
</evidence>
<comment type="caution">
    <text evidence="2">The sequence shown here is derived from an EMBL/GenBank/DDBJ whole genome shotgun (WGS) entry which is preliminary data.</text>
</comment>
<keyword evidence="3" id="KW-1185">Reference proteome</keyword>
<dbReference type="Pfam" id="PF13417">
    <property type="entry name" value="GST_N_3"/>
    <property type="match status" value="1"/>
</dbReference>
<sequence>MLKLYGSTTSPFVRRLRLWLANVQHEFINMQIFSGPDRELLASMNPTLKVPMIEDDGKVIYDSRIIFRYLTDKFSENPLNWEHENLLTLIDSANDSLVQSLILRRSEIEEDNNKLIFRLQNERIQTILEHLNRLVEEGEFSQWHYPEICLYCLVDWIEFRELHDLSAMPALLEFQARHKDRIEVTTTDPRNPD</sequence>